<gene>
    <name evidence="1" type="ORF">Sspor_17250</name>
</gene>
<sequence>MFDAGTFKAPDVRLQADELEAHMWARLDEAGELLLPSAALRMTAALEARRTGIFQMLHSGDDC</sequence>
<protein>
    <submittedName>
        <fullName evidence="1">Uncharacterized protein</fullName>
    </submittedName>
</protein>
<comment type="caution">
    <text evidence="1">The sequence shown here is derived from an EMBL/GenBank/DDBJ whole genome shotgun (WGS) entry which is preliminary data.</text>
</comment>
<dbReference type="Proteomes" id="UP000608522">
    <property type="component" value="Unassembled WGS sequence"/>
</dbReference>
<evidence type="ECO:0000313" key="1">
    <source>
        <dbReference type="EMBL" id="GHI76164.1"/>
    </source>
</evidence>
<keyword evidence="2" id="KW-1185">Reference proteome</keyword>
<reference evidence="2" key="1">
    <citation type="submission" date="2023-07" db="EMBL/GenBank/DDBJ databases">
        <title>Whole genome shotgun sequence of Streptomyces spororaveus NBRC 15456.</title>
        <authorList>
            <person name="Komaki H."/>
            <person name="Tamura T."/>
        </authorList>
    </citation>
    <scope>NUCLEOTIDE SEQUENCE [LARGE SCALE GENOMIC DNA]</scope>
    <source>
        <strain evidence="2">NBRC 15456</strain>
    </source>
</reference>
<name>A0ABQ3T724_9ACTN</name>
<dbReference type="EMBL" id="BNED01000005">
    <property type="protein sequence ID" value="GHI76164.1"/>
    <property type="molecule type" value="Genomic_DNA"/>
</dbReference>
<evidence type="ECO:0000313" key="2">
    <source>
        <dbReference type="Proteomes" id="UP000608522"/>
    </source>
</evidence>
<organism evidence="1 2">
    <name type="scientific">Streptomyces spororaveus</name>
    <dbReference type="NCBI Taxonomy" id="284039"/>
    <lineage>
        <taxon>Bacteria</taxon>
        <taxon>Bacillati</taxon>
        <taxon>Actinomycetota</taxon>
        <taxon>Actinomycetes</taxon>
        <taxon>Kitasatosporales</taxon>
        <taxon>Streptomycetaceae</taxon>
        <taxon>Streptomyces</taxon>
    </lineage>
</organism>
<proteinExistence type="predicted"/>
<accession>A0ABQ3T724</accession>